<evidence type="ECO:0008006" key="3">
    <source>
        <dbReference type="Google" id="ProtNLM"/>
    </source>
</evidence>
<organism evidence="1 2">
    <name type="scientific">Actinokineospora auranticolor</name>
    <dbReference type="NCBI Taxonomy" id="155976"/>
    <lineage>
        <taxon>Bacteria</taxon>
        <taxon>Bacillati</taxon>
        <taxon>Actinomycetota</taxon>
        <taxon>Actinomycetes</taxon>
        <taxon>Pseudonocardiales</taxon>
        <taxon>Pseudonocardiaceae</taxon>
        <taxon>Actinokineospora</taxon>
    </lineage>
</organism>
<proteinExistence type="predicted"/>
<dbReference type="Gene3D" id="1.25.40.10">
    <property type="entry name" value="Tetratricopeptide repeat domain"/>
    <property type="match status" value="1"/>
</dbReference>
<comment type="caution">
    <text evidence="1">The sequence shown here is derived from an EMBL/GenBank/DDBJ whole genome shotgun (WGS) entry which is preliminary data.</text>
</comment>
<dbReference type="SUPFAM" id="SSF48452">
    <property type="entry name" value="TPR-like"/>
    <property type="match status" value="1"/>
</dbReference>
<dbReference type="OrthoDB" id="3952776at2"/>
<gene>
    <name evidence="1" type="ORF">CLV40_108213</name>
</gene>
<dbReference type="InterPro" id="IPR011990">
    <property type="entry name" value="TPR-like_helical_dom_sf"/>
</dbReference>
<keyword evidence="2" id="KW-1185">Reference proteome</keyword>
<protein>
    <recommendedName>
        <fullName evidence="3">Tetratricopeptide repeat protein</fullName>
    </recommendedName>
</protein>
<dbReference type="AlphaFoldDB" id="A0A2S6GPN1"/>
<reference evidence="1 2" key="1">
    <citation type="submission" date="2018-02" db="EMBL/GenBank/DDBJ databases">
        <title>Genomic Encyclopedia of Archaeal and Bacterial Type Strains, Phase II (KMG-II): from individual species to whole genera.</title>
        <authorList>
            <person name="Goeker M."/>
        </authorList>
    </citation>
    <scope>NUCLEOTIDE SEQUENCE [LARGE SCALE GENOMIC DNA]</scope>
    <source>
        <strain evidence="1 2">YU 961-1</strain>
    </source>
</reference>
<name>A0A2S6GPN1_9PSEU</name>
<sequence>MIQPTPPRWAADTEITVIPENPEDIAAAHAIRAAFLTSTGQFAEAAAAAETALEAAYATAPELAASVHLVLAEIAGTTGDPAGSAAHLDLARDLAAATGDRESEITALLSQARLAYLAADNDLAEARYEEAERLLLVTGDTRGLSVSLHGRAAVAISRGRPHDALEALDRVLAALGADAGPVDLVATYQVQGGAWAALGVFDRADERYAAATEVATRAGLWHVALGVAWWRADGLVRWASTVEGARRRELCLRALDLALPAALAAEAARGRFPHGPLRERWVALASEPATRAAFTALRGLGDVVLVAAYIDHLAATVSLEPAHADLPRDELLTLPVPETTTAFTLPPRVRIDPATPSPLDAWIDEAERRYGFPVRSTAVVASW</sequence>
<dbReference type="RefSeq" id="WP_104479956.1">
    <property type="nucleotide sequence ID" value="NZ_CP154825.1"/>
</dbReference>
<evidence type="ECO:0000313" key="2">
    <source>
        <dbReference type="Proteomes" id="UP000239203"/>
    </source>
</evidence>
<accession>A0A2S6GPN1</accession>
<dbReference type="EMBL" id="PTIX01000008">
    <property type="protein sequence ID" value="PPK67215.1"/>
    <property type="molecule type" value="Genomic_DNA"/>
</dbReference>
<dbReference type="Proteomes" id="UP000239203">
    <property type="component" value="Unassembled WGS sequence"/>
</dbReference>
<evidence type="ECO:0000313" key="1">
    <source>
        <dbReference type="EMBL" id="PPK67215.1"/>
    </source>
</evidence>